<dbReference type="EMBL" id="KZ084107">
    <property type="protein sequence ID" value="OSD02194.1"/>
    <property type="molecule type" value="Genomic_DNA"/>
</dbReference>
<dbReference type="InterPro" id="IPR011009">
    <property type="entry name" value="Kinase-like_dom_sf"/>
</dbReference>
<keyword evidence="4" id="KW-0418">Kinase</keyword>
<keyword evidence="1" id="KW-0067">ATP-binding</keyword>
<evidence type="ECO:0000259" key="3">
    <source>
        <dbReference type="PROSITE" id="PS50011"/>
    </source>
</evidence>
<dbReference type="InterPro" id="IPR017441">
    <property type="entry name" value="Protein_kinase_ATP_BS"/>
</dbReference>
<feature type="binding site" evidence="1">
    <location>
        <position position="320"/>
    </location>
    <ligand>
        <name>ATP</name>
        <dbReference type="ChEBI" id="CHEBI:30616"/>
    </ligand>
</feature>
<dbReference type="OrthoDB" id="1668230at2759"/>
<dbReference type="PROSITE" id="PS50011">
    <property type="entry name" value="PROTEIN_KINASE_DOM"/>
    <property type="match status" value="1"/>
</dbReference>
<protein>
    <submittedName>
        <fullName evidence="4">Kinase-like protein</fullName>
    </submittedName>
</protein>
<dbReference type="SUPFAM" id="SSF56112">
    <property type="entry name" value="Protein kinase-like (PK-like)"/>
    <property type="match status" value="1"/>
</dbReference>
<name>A0A1Y2INI4_TRAC3</name>
<dbReference type="CDD" id="cd00180">
    <property type="entry name" value="PKc"/>
    <property type="match status" value="1"/>
</dbReference>
<evidence type="ECO:0000256" key="1">
    <source>
        <dbReference type="PROSITE-ProRule" id="PRU10141"/>
    </source>
</evidence>
<proteinExistence type="predicted"/>
<keyword evidence="1" id="KW-0547">Nucleotide-binding</keyword>
<evidence type="ECO:0000313" key="5">
    <source>
        <dbReference type="Proteomes" id="UP000193067"/>
    </source>
</evidence>
<evidence type="ECO:0000313" key="4">
    <source>
        <dbReference type="EMBL" id="OSD02194.1"/>
    </source>
</evidence>
<dbReference type="GO" id="GO:0004674">
    <property type="term" value="F:protein serine/threonine kinase activity"/>
    <property type="evidence" value="ECO:0007669"/>
    <property type="project" value="TreeGrafter"/>
</dbReference>
<feature type="region of interest" description="Disordered" evidence="2">
    <location>
        <begin position="246"/>
        <end position="271"/>
    </location>
</feature>
<dbReference type="STRING" id="1353009.A0A1Y2INI4"/>
<dbReference type="Pfam" id="PF00069">
    <property type="entry name" value="Pkinase"/>
    <property type="match status" value="1"/>
</dbReference>
<dbReference type="Proteomes" id="UP000193067">
    <property type="component" value="Unassembled WGS sequence"/>
</dbReference>
<keyword evidence="5" id="KW-1185">Reference proteome</keyword>
<evidence type="ECO:0000256" key="2">
    <source>
        <dbReference type="SAM" id="MobiDB-lite"/>
    </source>
</evidence>
<dbReference type="GO" id="GO:0005524">
    <property type="term" value="F:ATP binding"/>
    <property type="evidence" value="ECO:0007669"/>
    <property type="project" value="UniProtKB-UniRule"/>
</dbReference>
<accession>A0A1Y2INI4</accession>
<sequence>MSFLRAIFSYLVPGGLTGKNQSLDKVSSLPTPGLYSVNGSKSVGPTLPCSAASSRFHWVKASSTGSSNNNNWENIERCYGLGFTVAKSLGLPSPLRHLSYTIKLASTENEESVADLCSPFPLCLNFPETPASARDGLSDPHPSCFARATPPKINWTSSPDSRAASPETRATSALAHPDTLYRSVLQQYFALPPPRLIHIHIPSYESVRASAEQSNSGEVVANLTHAGTQPAWSRSACASDLFTDGRVAVDGPSESEDDYPELDGETLGEGEDDCDEIDPSLMFPQHPNGTAYDLIGKLGEGGFGRVMLAATSEGELVALKVVHKPMLYENCGSRNSLVTERDLMAMATKYKLPFLMHLKAAWEEGDNVYFAMELCAEDLRSRIKRSIRGGQKISAREAKLLCMEMVLALVDLEVIETVHGDIKPDNFLVTKSGRVVLSDLGGAQCALALDTSFDPCVTPFHEWDAPYAYGTPGYYAPEALCRDRGAEDATFTSKVDVFSLGLVFAELLCGLEAPLWDTLGKPKDLDVDLDTWREMGSTERQAARMMTEGLRHILDGDRIADEDARDLVCQMLLPNPKDRPTAHELLRHRYFSDLDVESVRTGLVPHEYRPHFLGKLDRETTDVAFRTWLRRKDRKRVAAPEEHEPLNDFTWPELYVIEAATLYETEPRTSLLRTE</sequence>
<dbReference type="SMART" id="SM00220">
    <property type="entry name" value="S_TKc"/>
    <property type="match status" value="1"/>
</dbReference>
<reference evidence="4 5" key="1">
    <citation type="journal article" date="2015" name="Biotechnol. Biofuels">
        <title>Enhanced degradation of softwood versus hardwood by the white-rot fungus Pycnoporus coccineus.</title>
        <authorList>
            <person name="Couturier M."/>
            <person name="Navarro D."/>
            <person name="Chevret D."/>
            <person name="Henrissat B."/>
            <person name="Piumi F."/>
            <person name="Ruiz-Duenas F.J."/>
            <person name="Martinez A.T."/>
            <person name="Grigoriev I.V."/>
            <person name="Riley R."/>
            <person name="Lipzen A."/>
            <person name="Berrin J.G."/>
            <person name="Master E.R."/>
            <person name="Rosso M.N."/>
        </authorList>
    </citation>
    <scope>NUCLEOTIDE SEQUENCE [LARGE SCALE GENOMIC DNA]</scope>
    <source>
        <strain evidence="4 5">BRFM310</strain>
    </source>
</reference>
<dbReference type="Gene3D" id="3.30.200.20">
    <property type="entry name" value="Phosphorylase Kinase, domain 1"/>
    <property type="match status" value="1"/>
</dbReference>
<dbReference type="PROSITE" id="PS00107">
    <property type="entry name" value="PROTEIN_KINASE_ATP"/>
    <property type="match status" value="1"/>
</dbReference>
<dbReference type="Gene3D" id="1.10.510.10">
    <property type="entry name" value="Transferase(Phosphotransferase) domain 1"/>
    <property type="match status" value="1"/>
</dbReference>
<gene>
    <name evidence="4" type="ORF">PYCCODRAFT_450762</name>
</gene>
<dbReference type="InterPro" id="IPR000719">
    <property type="entry name" value="Prot_kinase_dom"/>
</dbReference>
<feature type="region of interest" description="Disordered" evidence="2">
    <location>
        <begin position="148"/>
        <end position="171"/>
    </location>
</feature>
<keyword evidence="4" id="KW-0808">Transferase</keyword>
<dbReference type="PANTHER" id="PTHR44167:SF30">
    <property type="entry name" value="PHOSPHORYLASE KINASE"/>
    <property type="match status" value="1"/>
</dbReference>
<dbReference type="AlphaFoldDB" id="A0A1Y2INI4"/>
<feature type="domain" description="Protein kinase" evidence="3">
    <location>
        <begin position="292"/>
        <end position="591"/>
    </location>
</feature>
<feature type="compositionally biased region" description="Acidic residues" evidence="2">
    <location>
        <begin position="253"/>
        <end position="271"/>
    </location>
</feature>
<dbReference type="PANTHER" id="PTHR44167">
    <property type="entry name" value="OVARIAN-SPECIFIC SERINE/THREONINE-PROTEIN KINASE LOK-RELATED"/>
    <property type="match status" value="1"/>
</dbReference>
<dbReference type="GO" id="GO:0005634">
    <property type="term" value="C:nucleus"/>
    <property type="evidence" value="ECO:0007669"/>
    <property type="project" value="TreeGrafter"/>
</dbReference>
<dbReference type="GO" id="GO:0044773">
    <property type="term" value="P:mitotic DNA damage checkpoint signaling"/>
    <property type="evidence" value="ECO:0007669"/>
    <property type="project" value="TreeGrafter"/>
</dbReference>
<organism evidence="4 5">
    <name type="scientific">Trametes coccinea (strain BRFM310)</name>
    <name type="common">Pycnoporus coccineus</name>
    <dbReference type="NCBI Taxonomy" id="1353009"/>
    <lineage>
        <taxon>Eukaryota</taxon>
        <taxon>Fungi</taxon>
        <taxon>Dikarya</taxon>
        <taxon>Basidiomycota</taxon>
        <taxon>Agaricomycotina</taxon>
        <taxon>Agaricomycetes</taxon>
        <taxon>Polyporales</taxon>
        <taxon>Polyporaceae</taxon>
        <taxon>Trametes</taxon>
    </lineage>
</organism>